<keyword evidence="1" id="KW-0732">Signal</keyword>
<dbReference type="AlphaFoldDB" id="A0A857C4G5"/>
<dbReference type="OrthoDB" id="9971441at2"/>
<evidence type="ECO:0000256" key="1">
    <source>
        <dbReference type="SAM" id="SignalP"/>
    </source>
</evidence>
<dbReference type="EMBL" id="CP046908">
    <property type="protein sequence ID" value="QGZ33761.1"/>
    <property type="molecule type" value="Genomic_DNA"/>
</dbReference>
<feature type="chain" id="PRO_5032437887" evidence="1">
    <location>
        <begin position="23"/>
        <end position="187"/>
    </location>
</feature>
<sequence length="187" mass="19931">MHRLLPILVAALASASATVALSSEDEANLTDALARDPGLSFAALLPTAIDEASEDAFRKRPTMVVNADGEPFQVSFDMSMPDYPNVTMTLAISEDASFLRLIERIFSMASAGVVPGGNADTDFPDGFDCVGDVRSLLISCRMGTAGIQFSASDYAGGNSIDYEATKSLFATLPMETYRRLFGPAQEE</sequence>
<accession>A0A857C4G5</accession>
<name>A0A857C4G5_9HYPH</name>
<feature type="signal peptide" evidence="1">
    <location>
        <begin position="1"/>
        <end position="22"/>
    </location>
</feature>
<dbReference type="KEGG" id="siw:GH266_04100"/>
<proteinExistence type="predicted"/>
<organism evidence="2 3">
    <name type="scientific">Stappia indica</name>
    <dbReference type="NCBI Taxonomy" id="538381"/>
    <lineage>
        <taxon>Bacteria</taxon>
        <taxon>Pseudomonadati</taxon>
        <taxon>Pseudomonadota</taxon>
        <taxon>Alphaproteobacteria</taxon>
        <taxon>Hyphomicrobiales</taxon>
        <taxon>Stappiaceae</taxon>
        <taxon>Stappia</taxon>
    </lineage>
</organism>
<reference evidence="2 3" key="1">
    <citation type="submission" date="2019-12" db="EMBL/GenBank/DDBJ databases">
        <title>The genome of Stappia indica PHM037.</title>
        <authorList>
            <person name="Kacar D."/>
            <person name="Galan B."/>
            <person name="Canedo L."/>
            <person name="Rodriguez P."/>
            <person name="de la Calle F."/>
            <person name="Garcia J.L."/>
        </authorList>
    </citation>
    <scope>NUCLEOTIDE SEQUENCE [LARGE SCALE GENOMIC DNA]</scope>
    <source>
        <strain evidence="2 3">PHM037</strain>
    </source>
</reference>
<dbReference type="Proteomes" id="UP000435648">
    <property type="component" value="Chromosome"/>
</dbReference>
<evidence type="ECO:0000313" key="2">
    <source>
        <dbReference type="EMBL" id="QGZ33761.1"/>
    </source>
</evidence>
<protein>
    <submittedName>
        <fullName evidence="2">Uncharacterized protein</fullName>
    </submittedName>
</protein>
<gene>
    <name evidence="2" type="ORF">GH266_04100</name>
</gene>
<evidence type="ECO:0000313" key="3">
    <source>
        <dbReference type="Proteomes" id="UP000435648"/>
    </source>
</evidence>
<dbReference type="RefSeq" id="WP_158192767.1">
    <property type="nucleotide sequence ID" value="NZ_CP046908.1"/>
</dbReference>